<dbReference type="Proteomes" id="UP000464178">
    <property type="component" value="Chromosome"/>
</dbReference>
<dbReference type="AlphaFoldDB" id="A0A6P2D6P8"/>
<sequence>MPRPPKPPVNPSPCPQCFSERIWWPEPNSTFGYVPACVECNAESLDDVPEDGFPYDAATVLEMKSL</sequence>
<evidence type="ECO:0000313" key="2">
    <source>
        <dbReference type="Proteomes" id="UP000464178"/>
    </source>
</evidence>
<protein>
    <submittedName>
        <fullName evidence="1">Uncharacterized protein</fullName>
    </submittedName>
</protein>
<name>A0A6P2D6P8_9BACT</name>
<organism evidence="1 2">
    <name type="scientific">Gemmata massiliana</name>
    <dbReference type="NCBI Taxonomy" id="1210884"/>
    <lineage>
        <taxon>Bacteria</taxon>
        <taxon>Pseudomonadati</taxon>
        <taxon>Planctomycetota</taxon>
        <taxon>Planctomycetia</taxon>
        <taxon>Gemmatales</taxon>
        <taxon>Gemmataceae</taxon>
        <taxon>Gemmata</taxon>
    </lineage>
</organism>
<dbReference type="KEGG" id="gms:SOIL9_26140"/>
<evidence type="ECO:0000313" key="1">
    <source>
        <dbReference type="EMBL" id="VTR95100.1"/>
    </source>
</evidence>
<proteinExistence type="predicted"/>
<dbReference type="RefSeq" id="WP_162669555.1">
    <property type="nucleotide sequence ID" value="NZ_LR593886.1"/>
</dbReference>
<dbReference type="EMBL" id="LR593886">
    <property type="protein sequence ID" value="VTR95100.1"/>
    <property type="molecule type" value="Genomic_DNA"/>
</dbReference>
<reference evidence="1 2" key="1">
    <citation type="submission" date="2019-05" db="EMBL/GenBank/DDBJ databases">
        <authorList>
            <consortium name="Science for Life Laboratories"/>
        </authorList>
    </citation>
    <scope>NUCLEOTIDE SEQUENCE [LARGE SCALE GENOMIC DNA]</scope>
    <source>
        <strain evidence="1">Soil9</strain>
    </source>
</reference>
<keyword evidence="2" id="KW-1185">Reference proteome</keyword>
<gene>
    <name evidence="1" type="ORF">SOIL9_26140</name>
</gene>
<accession>A0A6P2D6P8</accession>